<dbReference type="Proteomes" id="UP000278627">
    <property type="component" value="Unassembled WGS sequence"/>
</dbReference>
<accession>A0A0N4TVP6</accession>
<protein>
    <submittedName>
        <fullName evidence="3">DUF1737 domain-containing protein</fullName>
    </submittedName>
</protein>
<evidence type="ECO:0000313" key="3">
    <source>
        <dbReference type="WBParaSite" id="BPAG_0001296301-mRNA-1"/>
    </source>
</evidence>
<evidence type="ECO:0000313" key="2">
    <source>
        <dbReference type="Proteomes" id="UP000278627"/>
    </source>
</evidence>
<keyword evidence="2" id="KW-1185">Reference proteome</keyword>
<gene>
    <name evidence="1" type="ORF">BPAG_LOCUS12891</name>
</gene>
<dbReference type="WBParaSite" id="BPAG_0001296301-mRNA-1">
    <property type="protein sequence ID" value="BPAG_0001296301-mRNA-1"/>
    <property type="gene ID" value="BPAG_0001296301"/>
</dbReference>
<organism evidence="3">
    <name type="scientific">Brugia pahangi</name>
    <name type="common">Filarial nematode worm</name>
    <dbReference type="NCBI Taxonomy" id="6280"/>
    <lineage>
        <taxon>Eukaryota</taxon>
        <taxon>Metazoa</taxon>
        <taxon>Ecdysozoa</taxon>
        <taxon>Nematoda</taxon>
        <taxon>Chromadorea</taxon>
        <taxon>Rhabditida</taxon>
        <taxon>Spirurina</taxon>
        <taxon>Spiruromorpha</taxon>
        <taxon>Filarioidea</taxon>
        <taxon>Onchocercidae</taxon>
        <taxon>Brugia</taxon>
    </lineage>
</organism>
<reference evidence="1 2" key="2">
    <citation type="submission" date="2018-11" db="EMBL/GenBank/DDBJ databases">
        <authorList>
            <consortium name="Pathogen Informatics"/>
        </authorList>
    </citation>
    <scope>NUCLEOTIDE SEQUENCE [LARGE SCALE GENOMIC DNA]</scope>
</reference>
<dbReference type="EMBL" id="UZAD01013331">
    <property type="protein sequence ID" value="VDN94077.1"/>
    <property type="molecule type" value="Genomic_DNA"/>
</dbReference>
<sequence>MAHLRLTDSFMKRLGRATSNSTETKNGTDEKIEHDIGTNWQCASALGITTRIIARSIFPAFGKFMGSPGANYSPCHICINICSSYLPQTVTSKWGLVMAAVALVTLTG</sequence>
<reference evidence="3" key="1">
    <citation type="submission" date="2017-02" db="UniProtKB">
        <authorList>
            <consortium name="WormBaseParasite"/>
        </authorList>
    </citation>
    <scope>IDENTIFICATION</scope>
</reference>
<dbReference type="AlphaFoldDB" id="A0A0N4TVP6"/>
<evidence type="ECO:0000313" key="1">
    <source>
        <dbReference type="EMBL" id="VDN94077.1"/>
    </source>
</evidence>
<name>A0A0N4TVP6_BRUPA</name>
<proteinExistence type="predicted"/>